<dbReference type="Gene3D" id="1.10.10.10">
    <property type="entry name" value="Winged helix-like DNA-binding domain superfamily/Winged helix DNA-binding domain"/>
    <property type="match status" value="1"/>
</dbReference>
<dbReference type="EMBL" id="BAAAHE010000002">
    <property type="protein sequence ID" value="GAA0604021.1"/>
    <property type="molecule type" value="Genomic_DNA"/>
</dbReference>
<feature type="domain" description="HTH luxR-type" evidence="4">
    <location>
        <begin position="295"/>
        <end position="360"/>
    </location>
</feature>
<dbReference type="Proteomes" id="UP001500957">
    <property type="component" value="Unassembled WGS sequence"/>
</dbReference>
<dbReference type="PANTHER" id="PTHR44688">
    <property type="entry name" value="DNA-BINDING TRANSCRIPTIONAL ACTIVATOR DEVR_DOSR"/>
    <property type="match status" value="1"/>
</dbReference>
<dbReference type="InterPro" id="IPR003018">
    <property type="entry name" value="GAF"/>
</dbReference>
<dbReference type="SUPFAM" id="SSF46894">
    <property type="entry name" value="C-terminal effector domain of the bipartite response regulators"/>
    <property type="match status" value="1"/>
</dbReference>
<dbReference type="InterPro" id="IPR016032">
    <property type="entry name" value="Sig_transdc_resp-reg_C-effctor"/>
</dbReference>
<dbReference type="Gene3D" id="3.30.450.40">
    <property type="match status" value="1"/>
</dbReference>
<dbReference type="PRINTS" id="PR00038">
    <property type="entry name" value="HTHLUXR"/>
</dbReference>
<evidence type="ECO:0000259" key="4">
    <source>
        <dbReference type="PROSITE" id="PS50043"/>
    </source>
</evidence>
<keyword evidence="6" id="KW-1185">Reference proteome</keyword>
<dbReference type="Pfam" id="PF00196">
    <property type="entry name" value="GerE"/>
    <property type="match status" value="1"/>
</dbReference>
<proteinExistence type="predicted"/>
<gene>
    <name evidence="5" type="ORF">GCM10009547_02170</name>
</gene>
<evidence type="ECO:0000313" key="5">
    <source>
        <dbReference type="EMBL" id="GAA0604021.1"/>
    </source>
</evidence>
<accession>A0ABP3RB60</accession>
<evidence type="ECO:0000256" key="3">
    <source>
        <dbReference type="ARBA" id="ARBA00023163"/>
    </source>
</evidence>
<protein>
    <submittedName>
        <fullName evidence="5">LuxR C-terminal-related transcriptional regulator</fullName>
    </submittedName>
</protein>
<dbReference type="CDD" id="cd06170">
    <property type="entry name" value="LuxR_C_like"/>
    <property type="match status" value="1"/>
</dbReference>
<dbReference type="PROSITE" id="PS00622">
    <property type="entry name" value="HTH_LUXR_1"/>
    <property type="match status" value="1"/>
</dbReference>
<name>A0ABP3RB60_9ACTN</name>
<dbReference type="InterPro" id="IPR000792">
    <property type="entry name" value="Tscrpt_reg_LuxR_C"/>
</dbReference>
<dbReference type="PANTHER" id="PTHR44688:SF16">
    <property type="entry name" value="DNA-BINDING TRANSCRIPTIONAL ACTIVATOR DEVR_DOSR"/>
    <property type="match status" value="1"/>
</dbReference>
<organism evidence="5 6">
    <name type="scientific">Sporichthya brevicatena</name>
    <dbReference type="NCBI Taxonomy" id="171442"/>
    <lineage>
        <taxon>Bacteria</taxon>
        <taxon>Bacillati</taxon>
        <taxon>Actinomycetota</taxon>
        <taxon>Actinomycetes</taxon>
        <taxon>Sporichthyales</taxon>
        <taxon>Sporichthyaceae</taxon>
        <taxon>Sporichthya</taxon>
    </lineage>
</organism>
<dbReference type="SMART" id="SM00065">
    <property type="entry name" value="GAF"/>
    <property type="match status" value="1"/>
</dbReference>
<dbReference type="SUPFAM" id="SSF55781">
    <property type="entry name" value="GAF domain-like"/>
    <property type="match status" value="1"/>
</dbReference>
<reference evidence="6" key="1">
    <citation type="journal article" date="2019" name="Int. J. Syst. Evol. Microbiol.">
        <title>The Global Catalogue of Microorganisms (GCM) 10K type strain sequencing project: providing services to taxonomists for standard genome sequencing and annotation.</title>
        <authorList>
            <consortium name="The Broad Institute Genomics Platform"/>
            <consortium name="The Broad Institute Genome Sequencing Center for Infectious Disease"/>
            <person name="Wu L."/>
            <person name="Ma J."/>
        </authorList>
    </citation>
    <scope>NUCLEOTIDE SEQUENCE [LARGE SCALE GENOMIC DNA]</scope>
    <source>
        <strain evidence="6">JCM 10671</strain>
    </source>
</reference>
<sequence>MSESQTDAQIAQAVEAVRILGRDGSEPGELIDVLIEELQQRLPALDSDLSAAFSALVSMYSLQVERSAAEQQRRSETLARLHDAMIALRPFDSPQELLERSTMEACHACGFDRAVLLRVEGSTLVPESVYIEGDPTRAAELLAASRAAPMPLQMGINETEALRRRRPLMVRDTAKDPGVPEMAFVYGTTSYVAAPIIPEGRVIGFLHADYCHHTSRVVDEFDRDALFAFAEGFGFAYERATLLHRLRAQGAEVRRLLSSAEAVVRSHAEAELELVRMGDAGLASARSTAGLIAAPTSLQEVLTRRECEVLRLLSAGHSNSTIAEQLVVSEATVKSHVQRILRRLNVRNRIEAAAVYHGLTGERNVRAAP</sequence>
<dbReference type="InterPro" id="IPR029016">
    <property type="entry name" value="GAF-like_dom_sf"/>
</dbReference>
<evidence type="ECO:0000313" key="6">
    <source>
        <dbReference type="Proteomes" id="UP001500957"/>
    </source>
</evidence>
<dbReference type="RefSeq" id="WP_344600668.1">
    <property type="nucleotide sequence ID" value="NZ_BAAAHE010000002.1"/>
</dbReference>
<keyword evidence="2" id="KW-0238">DNA-binding</keyword>
<dbReference type="InterPro" id="IPR036388">
    <property type="entry name" value="WH-like_DNA-bd_sf"/>
</dbReference>
<dbReference type="Pfam" id="PF01590">
    <property type="entry name" value="GAF"/>
    <property type="match status" value="1"/>
</dbReference>
<keyword evidence="1" id="KW-0805">Transcription regulation</keyword>
<evidence type="ECO:0000256" key="1">
    <source>
        <dbReference type="ARBA" id="ARBA00023015"/>
    </source>
</evidence>
<dbReference type="PROSITE" id="PS50043">
    <property type="entry name" value="HTH_LUXR_2"/>
    <property type="match status" value="1"/>
</dbReference>
<comment type="caution">
    <text evidence="5">The sequence shown here is derived from an EMBL/GenBank/DDBJ whole genome shotgun (WGS) entry which is preliminary data.</text>
</comment>
<keyword evidence="3" id="KW-0804">Transcription</keyword>
<dbReference type="SMART" id="SM00421">
    <property type="entry name" value="HTH_LUXR"/>
    <property type="match status" value="1"/>
</dbReference>
<evidence type="ECO:0000256" key="2">
    <source>
        <dbReference type="ARBA" id="ARBA00023125"/>
    </source>
</evidence>